<dbReference type="GO" id="GO:0043015">
    <property type="term" value="F:gamma-tubulin binding"/>
    <property type="evidence" value="ECO:0007669"/>
    <property type="project" value="TreeGrafter"/>
</dbReference>
<gene>
    <name evidence="5" type="ORF">O3M35_001314</name>
</gene>
<name>A0AAW1DRK9_9HEMI</name>
<dbReference type="GO" id="GO:0006887">
    <property type="term" value="P:exocytosis"/>
    <property type="evidence" value="ECO:0007669"/>
    <property type="project" value="TreeGrafter"/>
</dbReference>
<proteinExistence type="inferred from homology"/>
<dbReference type="GO" id="GO:0034314">
    <property type="term" value="P:Arp2/3 complex-mediated actin nucleation"/>
    <property type="evidence" value="ECO:0007669"/>
    <property type="project" value="InterPro"/>
</dbReference>
<dbReference type="InterPro" id="IPR028290">
    <property type="entry name" value="WASH1"/>
</dbReference>
<dbReference type="PANTHER" id="PTHR23331">
    <property type="entry name" value="CXYORF1"/>
    <property type="match status" value="1"/>
</dbReference>
<accession>A0AAW1DRK9</accession>
<comment type="similarity">
    <text evidence="1">Belongs to the WASH1 family.</text>
</comment>
<feature type="region of interest" description="Disordered" evidence="3">
    <location>
        <begin position="400"/>
        <end position="425"/>
    </location>
</feature>
<dbReference type="GO" id="GO:0071203">
    <property type="term" value="C:WASH complex"/>
    <property type="evidence" value="ECO:0007669"/>
    <property type="project" value="InterPro"/>
</dbReference>
<dbReference type="GO" id="GO:0042147">
    <property type="term" value="P:retrograde transport, endosome to Golgi"/>
    <property type="evidence" value="ECO:0007669"/>
    <property type="project" value="TreeGrafter"/>
</dbReference>
<dbReference type="GO" id="GO:0043014">
    <property type="term" value="F:alpha-tubulin binding"/>
    <property type="evidence" value="ECO:0007669"/>
    <property type="project" value="InterPro"/>
</dbReference>
<evidence type="ECO:0000256" key="2">
    <source>
        <dbReference type="ARBA" id="ARBA00023203"/>
    </source>
</evidence>
<dbReference type="AlphaFoldDB" id="A0AAW1DRK9"/>
<reference evidence="5 6" key="1">
    <citation type="submission" date="2022-12" db="EMBL/GenBank/DDBJ databases">
        <title>Chromosome-level genome assembly of true bugs.</title>
        <authorList>
            <person name="Ma L."/>
            <person name="Li H."/>
        </authorList>
    </citation>
    <scope>NUCLEOTIDE SEQUENCE [LARGE SCALE GENOMIC DNA]</scope>
    <source>
        <strain evidence="5">Lab_2022b</strain>
    </source>
</reference>
<protein>
    <recommendedName>
        <fullName evidence="4">WH2 domain-containing protein</fullName>
    </recommendedName>
</protein>
<evidence type="ECO:0000259" key="4">
    <source>
        <dbReference type="PROSITE" id="PS51082"/>
    </source>
</evidence>
<sequence length="425" mass="47986">MKKQQQYTIPIVQQDLSHEETIVQIAFSLQTLEKVVSNIYSSIECEIERKKSRLHGIKLRCDIAKQQLEKLATVDKSIKVFSCYKYPAPNSKLFYKDPVNRIVKLDESTVKIKSAPLPPDKFSIKEKLKFYHVRDSAQIFRKNNEVTPLEGLGTLPVNNSKLSSVLLYNTNQNIYSKYQLVDPLSNLVRHNETLLTSDSHSDEPDDPISIGSSEPLGYKNIHHYFYSPSVQDVPDIEAPLNLPHLTGIAEDLNYNDSKIFRDRDCDNVSTITENSIKLEAELVVAPQQQQQPLPPLPPPPPVPPPANFDLLNNDTDITSAKNSSNKSETLVTTDARANLMEAIRQAGGKSRLKHVNNDKQEMKKSDQGSKSLMDDLHEKLHMRRKGISGKVDNTDGMLDRIVSMIPPPPALVKQPEDDDDEDWDD</sequence>
<feature type="domain" description="WH2" evidence="4">
    <location>
        <begin position="335"/>
        <end position="355"/>
    </location>
</feature>
<dbReference type="GO" id="GO:0003779">
    <property type="term" value="F:actin binding"/>
    <property type="evidence" value="ECO:0007669"/>
    <property type="project" value="UniProtKB-KW"/>
</dbReference>
<dbReference type="GO" id="GO:0055037">
    <property type="term" value="C:recycling endosome"/>
    <property type="evidence" value="ECO:0007669"/>
    <property type="project" value="TreeGrafter"/>
</dbReference>
<feature type="compositionally biased region" description="Acidic residues" evidence="3">
    <location>
        <begin position="416"/>
        <end position="425"/>
    </location>
</feature>
<organism evidence="5 6">
    <name type="scientific">Rhynocoris fuscipes</name>
    <dbReference type="NCBI Taxonomy" id="488301"/>
    <lineage>
        <taxon>Eukaryota</taxon>
        <taxon>Metazoa</taxon>
        <taxon>Ecdysozoa</taxon>
        <taxon>Arthropoda</taxon>
        <taxon>Hexapoda</taxon>
        <taxon>Insecta</taxon>
        <taxon>Pterygota</taxon>
        <taxon>Neoptera</taxon>
        <taxon>Paraneoptera</taxon>
        <taxon>Hemiptera</taxon>
        <taxon>Heteroptera</taxon>
        <taxon>Panheteroptera</taxon>
        <taxon>Cimicomorpha</taxon>
        <taxon>Reduviidae</taxon>
        <taxon>Harpactorinae</taxon>
        <taxon>Harpactorini</taxon>
        <taxon>Rhynocoris</taxon>
    </lineage>
</organism>
<dbReference type="Proteomes" id="UP001461498">
    <property type="component" value="Unassembled WGS sequence"/>
</dbReference>
<keyword evidence="6" id="KW-1185">Reference proteome</keyword>
<dbReference type="InterPro" id="IPR021854">
    <property type="entry name" value="WASH1_WAHD"/>
</dbReference>
<evidence type="ECO:0000256" key="1">
    <source>
        <dbReference type="ARBA" id="ARBA00005602"/>
    </source>
</evidence>
<dbReference type="PROSITE" id="PS51082">
    <property type="entry name" value="WH2"/>
    <property type="match status" value="1"/>
</dbReference>
<dbReference type="InterPro" id="IPR003124">
    <property type="entry name" value="WH2_dom"/>
</dbReference>
<dbReference type="GO" id="GO:0005829">
    <property type="term" value="C:cytosol"/>
    <property type="evidence" value="ECO:0007669"/>
    <property type="project" value="GOC"/>
</dbReference>
<evidence type="ECO:0000256" key="3">
    <source>
        <dbReference type="SAM" id="MobiDB-lite"/>
    </source>
</evidence>
<dbReference type="EMBL" id="JAPXFL010000001">
    <property type="protein sequence ID" value="KAK9513032.1"/>
    <property type="molecule type" value="Genomic_DNA"/>
</dbReference>
<dbReference type="GO" id="GO:0032456">
    <property type="term" value="P:endocytic recycling"/>
    <property type="evidence" value="ECO:0007669"/>
    <property type="project" value="TreeGrafter"/>
</dbReference>
<evidence type="ECO:0000313" key="6">
    <source>
        <dbReference type="Proteomes" id="UP001461498"/>
    </source>
</evidence>
<dbReference type="Pfam" id="PF11945">
    <property type="entry name" value="WASH_WAHD"/>
    <property type="match status" value="1"/>
</dbReference>
<evidence type="ECO:0000313" key="5">
    <source>
        <dbReference type="EMBL" id="KAK9513032.1"/>
    </source>
</evidence>
<keyword evidence="2" id="KW-0009">Actin-binding</keyword>
<dbReference type="PANTHER" id="PTHR23331:SF1">
    <property type="entry name" value="WASH COMPLEX SUBUNIT 1"/>
    <property type="match status" value="1"/>
</dbReference>
<dbReference type="GO" id="GO:0005769">
    <property type="term" value="C:early endosome"/>
    <property type="evidence" value="ECO:0007669"/>
    <property type="project" value="InterPro"/>
</dbReference>
<comment type="caution">
    <text evidence="5">The sequence shown here is derived from an EMBL/GenBank/DDBJ whole genome shotgun (WGS) entry which is preliminary data.</text>
</comment>